<protein>
    <submittedName>
        <fullName evidence="1">Uncharacterized protein</fullName>
    </submittedName>
</protein>
<name>A0ACB6SDX3_9PLEO</name>
<dbReference type="Proteomes" id="UP000799754">
    <property type="component" value="Unassembled WGS sequence"/>
</dbReference>
<sequence>MSLRLDHLPYTPCHSPVFVYPHSCRSSTLSAWLCGASSALAVWSVSAVSTTMAVKHDSVGGAGTGVYPPFSSMYRVRGCYLNPLQQFCLNFDRRLACWACRDFRSISMRYIGG</sequence>
<evidence type="ECO:0000313" key="2">
    <source>
        <dbReference type="Proteomes" id="UP000799754"/>
    </source>
</evidence>
<accession>A0ACB6SDX3</accession>
<organism evidence="1 2">
    <name type="scientific">Macroventuria anomochaeta</name>
    <dbReference type="NCBI Taxonomy" id="301207"/>
    <lineage>
        <taxon>Eukaryota</taxon>
        <taxon>Fungi</taxon>
        <taxon>Dikarya</taxon>
        <taxon>Ascomycota</taxon>
        <taxon>Pezizomycotina</taxon>
        <taxon>Dothideomycetes</taxon>
        <taxon>Pleosporomycetidae</taxon>
        <taxon>Pleosporales</taxon>
        <taxon>Pleosporineae</taxon>
        <taxon>Didymellaceae</taxon>
        <taxon>Macroventuria</taxon>
    </lineage>
</organism>
<comment type="caution">
    <text evidence="1">The sequence shown here is derived from an EMBL/GenBank/DDBJ whole genome shotgun (WGS) entry which is preliminary data.</text>
</comment>
<evidence type="ECO:0000313" key="1">
    <source>
        <dbReference type="EMBL" id="KAF2632239.1"/>
    </source>
</evidence>
<gene>
    <name evidence="1" type="ORF">BU25DRAFT_145559</name>
</gene>
<dbReference type="EMBL" id="MU006703">
    <property type="protein sequence ID" value="KAF2632239.1"/>
    <property type="molecule type" value="Genomic_DNA"/>
</dbReference>
<proteinExistence type="predicted"/>
<keyword evidence="2" id="KW-1185">Reference proteome</keyword>
<reference evidence="1" key="1">
    <citation type="journal article" date="2020" name="Stud. Mycol.">
        <title>101 Dothideomycetes genomes: a test case for predicting lifestyles and emergence of pathogens.</title>
        <authorList>
            <person name="Haridas S."/>
            <person name="Albert R."/>
            <person name="Binder M."/>
            <person name="Bloem J."/>
            <person name="Labutti K."/>
            <person name="Salamov A."/>
            <person name="Andreopoulos B."/>
            <person name="Baker S."/>
            <person name="Barry K."/>
            <person name="Bills G."/>
            <person name="Bluhm B."/>
            <person name="Cannon C."/>
            <person name="Castanera R."/>
            <person name="Culley D."/>
            <person name="Daum C."/>
            <person name="Ezra D."/>
            <person name="Gonzalez J."/>
            <person name="Henrissat B."/>
            <person name="Kuo A."/>
            <person name="Liang C."/>
            <person name="Lipzen A."/>
            <person name="Lutzoni F."/>
            <person name="Magnuson J."/>
            <person name="Mondo S."/>
            <person name="Nolan M."/>
            <person name="Ohm R."/>
            <person name="Pangilinan J."/>
            <person name="Park H.-J."/>
            <person name="Ramirez L."/>
            <person name="Alfaro M."/>
            <person name="Sun H."/>
            <person name="Tritt A."/>
            <person name="Yoshinaga Y."/>
            <person name="Zwiers L.-H."/>
            <person name="Turgeon B."/>
            <person name="Goodwin S."/>
            <person name="Spatafora J."/>
            <person name="Crous P."/>
            <person name="Grigoriev I."/>
        </authorList>
    </citation>
    <scope>NUCLEOTIDE SEQUENCE</scope>
    <source>
        <strain evidence="1">CBS 525.71</strain>
    </source>
</reference>